<dbReference type="RefSeq" id="WP_150696930.1">
    <property type="nucleotide sequence ID" value="NZ_CABPRZ010000007.1"/>
</dbReference>
<protein>
    <submittedName>
        <fullName evidence="2">3-demethylubiquinone-9 3-methyltransferase</fullName>
    </submittedName>
</protein>
<dbReference type="Pfam" id="PF06983">
    <property type="entry name" value="3-dmu-9_3-mt"/>
    <property type="match status" value="1"/>
</dbReference>
<dbReference type="Proteomes" id="UP000414233">
    <property type="component" value="Unassembled WGS sequence"/>
</dbReference>
<keyword evidence="2" id="KW-0489">Methyltransferase</keyword>
<keyword evidence="3" id="KW-1185">Reference proteome</keyword>
<dbReference type="GO" id="GO:0032259">
    <property type="term" value="P:methylation"/>
    <property type="evidence" value="ECO:0007669"/>
    <property type="project" value="UniProtKB-KW"/>
</dbReference>
<dbReference type="OrthoDB" id="9795306at2"/>
<organism evidence="2 3">
    <name type="scientific">Pandoraea terrae</name>
    <dbReference type="NCBI Taxonomy" id="1537710"/>
    <lineage>
        <taxon>Bacteria</taxon>
        <taxon>Pseudomonadati</taxon>
        <taxon>Pseudomonadota</taxon>
        <taxon>Betaproteobacteria</taxon>
        <taxon>Burkholderiales</taxon>
        <taxon>Burkholderiaceae</taxon>
        <taxon>Pandoraea</taxon>
    </lineage>
</organism>
<dbReference type="EMBL" id="CABPRZ010000007">
    <property type="protein sequence ID" value="VVE00274.1"/>
    <property type="molecule type" value="Genomic_DNA"/>
</dbReference>
<dbReference type="GO" id="GO:0008168">
    <property type="term" value="F:methyltransferase activity"/>
    <property type="evidence" value="ECO:0007669"/>
    <property type="project" value="UniProtKB-KW"/>
</dbReference>
<dbReference type="CDD" id="cd06588">
    <property type="entry name" value="PhnB_like"/>
    <property type="match status" value="1"/>
</dbReference>
<keyword evidence="2" id="KW-0808">Transferase</keyword>
<dbReference type="Gene3D" id="3.10.180.10">
    <property type="entry name" value="2,3-Dihydroxybiphenyl 1,2-Dioxygenase, domain 1"/>
    <property type="match status" value="1"/>
</dbReference>
<dbReference type="AlphaFoldDB" id="A0A5E4UKS5"/>
<name>A0A5E4UKS5_9BURK</name>
<sequence>MQVQPYLFFDGRCEEAIRFYEKALGAKVEVLMRNSDSPEPHPPGMLPPGSENKVMHATVKIGDSTVFMSDGMCSGAVKFEGFSLSLDFTKDEDVDRYFNILVEGGEANMPPGKTFFASRFAMVKDQFGMHWMLIVPAQM</sequence>
<accession>A0A5E4UKS5</accession>
<evidence type="ECO:0000259" key="1">
    <source>
        <dbReference type="Pfam" id="PF06983"/>
    </source>
</evidence>
<gene>
    <name evidence="2" type="ORF">PTE30175_02018</name>
</gene>
<dbReference type="PANTHER" id="PTHR33990">
    <property type="entry name" value="PROTEIN YJDN-RELATED"/>
    <property type="match status" value="1"/>
</dbReference>
<dbReference type="SUPFAM" id="SSF54593">
    <property type="entry name" value="Glyoxalase/Bleomycin resistance protein/Dihydroxybiphenyl dioxygenase"/>
    <property type="match status" value="1"/>
</dbReference>
<keyword evidence="2" id="KW-0830">Ubiquinone</keyword>
<dbReference type="PANTHER" id="PTHR33990:SF1">
    <property type="entry name" value="PROTEIN YJDN"/>
    <property type="match status" value="1"/>
</dbReference>
<feature type="domain" description="PhnB-like" evidence="1">
    <location>
        <begin position="3"/>
        <end position="133"/>
    </location>
</feature>
<proteinExistence type="predicted"/>
<dbReference type="InterPro" id="IPR028973">
    <property type="entry name" value="PhnB-like"/>
</dbReference>
<evidence type="ECO:0000313" key="2">
    <source>
        <dbReference type="EMBL" id="VVE00274.1"/>
    </source>
</evidence>
<dbReference type="InterPro" id="IPR029068">
    <property type="entry name" value="Glyas_Bleomycin-R_OHBP_Dase"/>
</dbReference>
<evidence type="ECO:0000313" key="3">
    <source>
        <dbReference type="Proteomes" id="UP000414233"/>
    </source>
</evidence>
<reference evidence="2 3" key="1">
    <citation type="submission" date="2019-08" db="EMBL/GenBank/DDBJ databases">
        <authorList>
            <person name="Peeters C."/>
        </authorList>
    </citation>
    <scope>NUCLEOTIDE SEQUENCE [LARGE SCALE GENOMIC DNA]</scope>
    <source>
        <strain evidence="2 3">LMG 30175</strain>
    </source>
</reference>